<name>A0A7C8Z7S8_OPUST</name>
<feature type="compositionally biased region" description="Polar residues" evidence="1">
    <location>
        <begin position="8"/>
        <end position="26"/>
    </location>
</feature>
<dbReference type="AlphaFoldDB" id="A0A7C8Z7S8"/>
<accession>A0A7C8Z7S8</accession>
<organism evidence="2">
    <name type="scientific">Opuntia streptacantha</name>
    <name type="common">Prickly pear cactus</name>
    <name type="synonym">Opuntia cardona</name>
    <dbReference type="NCBI Taxonomy" id="393608"/>
    <lineage>
        <taxon>Eukaryota</taxon>
        <taxon>Viridiplantae</taxon>
        <taxon>Streptophyta</taxon>
        <taxon>Embryophyta</taxon>
        <taxon>Tracheophyta</taxon>
        <taxon>Spermatophyta</taxon>
        <taxon>Magnoliopsida</taxon>
        <taxon>eudicotyledons</taxon>
        <taxon>Gunneridae</taxon>
        <taxon>Pentapetalae</taxon>
        <taxon>Caryophyllales</taxon>
        <taxon>Cactineae</taxon>
        <taxon>Cactaceae</taxon>
        <taxon>Opuntioideae</taxon>
        <taxon>Opuntia</taxon>
    </lineage>
</organism>
<evidence type="ECO:0000256" key="1">
    <source>
        <dbReference type="SAM" id="MobiDB-lite"/>
    </source>
</evidence>
<sequence>MGTGIEDISSSSMKVQGSQMKTNAGNFSDEMATPAYMAHEDRLENLSQINEQRDVEGEQSPDSQRCFKVDSNSAIGMRQTRLFTNGSNSSGTWTKTVSFSKKGDTEEVIKVSLEDGVVNSRRKNIDDDTAARSLAKHVNEQGALSNGGSFPKVVERDRCESVEPPPGFEISNTPDIVKEKDRRKQLVIGRRVTRSQKKMEMNNSQDTTESMRKLAEEALKIGNILGIKVVSKVENAKRIITDSLKEDKRKRRNEEKRLN</sequence>
<proteinExistence type="predicted"/>
<reference evidence="2" key="2">
    <citation type="submission" date="2020-07" db="EMBL/GenBank/DDBJ databases">
        <authorList>
            <person name="Vera ALvarez R."/>
            <person name="Arias-Moreno D.M."/>
            <person name="Jimenez-Jacinto V."/>
            <person name="Jimenez-Bremont J.F."/>
            <person name="Swaminathan K."/>
            <person name="Moose S.P."/>
            <person name="Guerrero-Gonzalez M.L."/>
            <person name="Marino-Ramirez L."/>
            <person name="Landsman D."/>
            <person name="Rodriguez-Kessler M."/>
            <person name="Delgado-Sanchez P."/>
        </authorList>
    </citation>
    <scope>NUCLEOTIDE SEQUENCE</scope>
    <source>
        <tissue evidence="2">Cladode</tissue>
    </source>
</reference>
<reference evidence="2" key="1">
    <citation type="journal article" date="2013" name="J. Plant Res.">
        <title>Effect of fungi and light on seed germination of three Opuntia species from semiarid lands of central Mexico.</title>
        <authorList>
            <person name="Delgado-Sanchez P."/>
            <person name="Jimenez-Bremont J.F."/>
            <person name="Guerrero-Gonzalez Mde L."/>
            <person name="Flores J."/>
        </authorList>
    </citation>
    <scope>NUCLEOTIDE SEQUENCE</scope>
    <source>
        <tissue evidence="2">Cladode</tissue>
    </source>
</reference>
<feature type="region of interest" description="Disordered" evidence="1">
    <location>
        <begin position="1"/>
        <end position="28"/>
    </location>
</feature>
<protein>
    <submittedName>
        <fullName evidence="2">Uncharacterized protein</fullName>
    </submittedName>
</protein>
<evidence type="ECO:0000313" key="2">
    <source>
        <dbReference type="EMBL" id="MBA4636294.1"/>
    </source>
</evidence>
<dbReference type="EMBL" id="GISG01099394">
    <property type="protein sequence ID" value="MBA4636294.1"/>
    <property type="molecule type" value="Transcribed_RNA"/>
</dbReference>